<dbReference type="InterPro" id="IPR036188">
    <property type="entry name" value="FAD/NAD-bd_sf"/>
</dbReference>
<name>A0A063Y6D7_9GAMM</name>
<protein>
    <submittedName>
        <fullName evidence="6">NAD(FAD)-utilizing dehydrogenase</fullName>
    </submittedName>
</protein>
<feature type="domain" description="RsdA/BaiN/AoA(So)-like insert" evidence="5">
    <location>
        <begin position="193"/>
        <end position="344"/>
    </location>
</feature>
<dbReference type="PATRIC" id="fig|267850.7.peg.1567"/>
<feature type="domain" description="RsdA/BaiN/AoA(So)-like Rossmann fold-like" evidence="4">
    <location>
        <begin position="7"/>
        <end position="395"/>
    </location>
</feature>
<sequence>MQHFSGTVILGAGPSGLMAADILSRAGHPVRIYEAMPTPGRKFLMAGRGGLNITHSEAFDLFVQRYGARSQQLEPLLKRFGPQQVIEWMDKLNQPSFIGSSGRVFPTAMKAAPLLRAWLQRLNYQGVELLTRHRWRGWDEHQCLLIENAKGLQQLTANQVILATGGGSWRKLGSDGQWMPLLAQQGITTVPLQASNCGFVCQWSDHLRQHHAGSPLKGIRLHLNNELQQKGDLVITRYGLEGGLIYAFSAALRETLQQHSHADIWLDLHPDLSLEQLQARLEAPRGRRSLSNHLRRAGVAAIKAALVRDLQPECSFQDMAQLAHALKHCPLRLTGMRPIDEAISTAGGVCFDELTPELMLKRLPGVYCAGEMLDWDAPTGGYLLTACLSMGVHIAEAILKNTDAASQDLSIIPPLPRPTGTKQ</sequence>
<dbReference type="AlphaFoldDB" id="A0A063Y6D7"/>
<dbReference type="Gene3D" id="2.40.30.10">
    <property type="entry name" value="Translation factors"/>
    <property type="match status" value="1"/>
</dbReference>
<comment type="caution">
    <text evidence="6">The sequence shown here is derived from an EMBL/GenBank/DDBJ whole genome shotgun (WGS) entry which is preliminary data.</text>
</comment>
<dbReference type="STRING" id="267850.ADINL_1589"/>
<dbReference type="Pfam" id="PF03486">
    <property type="entry name" value="HI0933_like"/>
    <property type="match status" value="1"/>
</dbReference>
<evidence type="ECO:0000313" key="7">
    <source>
        <dbReference type="Proteomes" id="UP000027318"/>
    </source>
</evidence>
<proteinExistence type="predicted"/>
<dbReference type="NCBIfam" id="TIGR03862">
    <property type="entry name" value="flavo_PP4765"/>
    <property type="match status" value="1"/>
</dbReference>
<gene>
    <name evidence="6" type="ORF">ADINL_1589</name>
</gene>
<dbReference type="PANTHER" id="PTHR42887:SF1">
    <property type="entry name" value="BLR3961 PROTEIN"/>
    <property type="match status" value="1"/>
</dbReference>
<keyword evidence="2" id="KW-0285">Flavoprotein</keyword>
<keyword evidence="3" id="KW-0274">FAD</keyword>
<comment type="cofactor">
    <cofactor evidence="1">
        <name>FAD</name>
        <dbReference type="ChEBI" id="CHEBI:57692"/>
    </cofactor>
</comment>
<evidence type="ECO:0000313" key="6">
    <source>
        <dbReference type="EMBL" id="KDE39952.1"/>
    </source>
</evidence>
<dbReference type="EMBL" id="JMSZ01000021">
    <property type="protein sequence ID" value="KDE39952.1"/>
    <property type="molecule type" value="Genomic_DNA"/>
</dbReference>
<evidence type="ECO:0000259" key="4">
    <source>
        <dbReference type="Pfam" id="PF03486"/>
    </source>
</evidence>
<accession>A0A063Y6D7</accession>
<organism evidence="6 7">
    <name type="scientific">Nitrincola lacisaponensis</name>
    <dbReference type="NCBI Taxonomy" id="267850"/>
    <lineage>
        <taxon>Bacteria</taxon>
        <taxon>Pseudomonadati</taxon>
        <taxon>Pseudomonadota</taxon>
        <taxon>Gammaproteobacteria</taxon>
        <taxon>Oceanospirillales</taxon>
        <taxon>Oceanospirillaceae</taxon>
        <taxon>Nitrincola</taxon>
    </lineage>
</organism>
<evidence type="ECO:0000256" key="1">
    <source>
        <dbReference type="ARBA" id="ARBA00001974"/>
    </source>
</evidence>
<dbReference type="InterPro" id="IPR055178">
    <property type="entry name" value="RsdA/BaiN/AoA(So)-like_dom"/>
</dbReference>
<dbReference type="PANTHER" id="PTHR42887">
    <property type="entry name" value="OS12G0638800 PROTEIN"/>
    <property type="match status" value="1"/>
</dbReference>
<dbReference type="InterPro" id="IPR057661">
    <property type="entry name" value="RsdA/BaiN/AoA(So)_Rossmann"/>
</dbReference>
<dbReference type="SUPFAM" id="SSF51905">
    <property type="entry name" value="FAD/NAD(P)-binding domain"/>
    <property type="match status" value="1"/>
</dbReference>
<reference evidence="6 7" key="1">
    <citation type="journal article" date="2005" name="Int. J. Syst. Evol. Microbiol.">
        <title>Nitrincola lacisaponensis gen. nov., sp. nov., a novel alkaliphilic bacterium isolated from an alkaline, saline lake.</title>
        <authorList>
            <person name="Dimitriu P.A."/>
            <person name="Shukla S.K."/>
            <person name="Conradt J."/>
            <person name="Marquez M.C."/>
            <person name="Ventosa A."/>
            <person name="Maglia A."/>
            <person name="Peyton B.M."/>
            <person name="Pinkart H.C."/>
            <person name="Mormile M.R."/>
        </authorList>
    </citation>
    <scope>NUCLEOTIDE SEQUENCE [LARGE SCALE GENOMIC DNA]</scope>
    <source>
        <strain evidence="6 7">4CA</strain>
    </source>
</reference>
<keyword evidence="7" id="KW-1185">Reference proteome</keyword>
<dbReference type="InterPro" id="IPR004792">
    <property type="entry name" value="BaiN-like"/>
</dbReference>
<dbReference type="Gene3D" id="3.50.50.60">
    <property type="entry name" value="FAD/NAD(P)-binding domain"/>
    <property type="match status" value="1"/>
</dbReference>
<evidence type="ECO:0000256" key="2">
    <source>
        <dbReference type="ARBA" id="ARBA00022630"/>
    </source>
</evidence>
<dbReference type="Gene3D" id="1.10.8.260">
    <property type="entry name" value="HI0933 insert domain-like"/>
    <property type="match status" value="1"/>
</dbReference>
<evidence type="ECO:0000259" key="5">
    <source>
        <dbReference type="Pfam" id="PF22780"/>
    </source>
</evidence>
<dbReference type="PRINTS" id="PR00368">
    <property type="entry name" value="FADPNR"/>
</dbReference>
<dbReference type="NCBIfam" id="TIGR00275">
    <property type="entry name" value="aminoacetone oxidase family FAD-binding enzyme"/>
    <property type="match status" value="1"/>
</dbReference>
<evidence type="ECO:0000256" key="3">
    <source>
        <dbReference type="ARBA" id="ARBA00022827"/>
    </source>
</evidence>
<dbReference type="InterPro" id="IPR023166">
    <property type="entry name" value="BaiN-like_dom_sf"/>
</dbReference>
<dbReference type="Proteomes" id="UP000027318">
    <property type="component" value="Unassembled WGS sequence"/>
</dbReference>
<dbReference type="SUPFAM" id="SSF160996">
    <property type="entry name" value="HI0933 insert domain-like"/>
    <property type="match status" value="1"/>
</dbReference>
<dbReference type="Pfam" id="PF22780">
    <property type="entry name" value="HI0933_like_1st"/>
    <property type="match status" value="1"/>
</dbReference>
<dbReference type="InterPro" id="IPR022460">
    <property type="entry name" value="Flavoprotein_PP4765"/>
</dbReference>